<evidence type="ECO:0000256" key="4">
    <source>
        <dbReference type="ARBA" id="ARBA00022989"/>
    </source>
</evidence>
<accession>A0A0N9UGK6</accession>
<dbReference type="KEGG" id="smag:AN936_21725"/>
<evidence type="ECO:0000256" key="3">
    <source>
        <dbReference type="ARBA" id="ARBA00022692"/>
    </source>
</evidence>
<feature type="transmembrane region" description="Helical" evidence="6">
    <location>
        <begin position="247"/>
        <end position="266"/>
    </location>
</feature>
<dbReference type="GO" id="GO:0016020">
    <property type="term" value="C:membrane"/>
    <property type="evidence" value="ECO:0007669"/>
    <property type="project" value="UniProtKB-SubCell"/>
</dbReference>
<feature type="transmembrane region" description="Helical" evidence="6">
    <location>
        <begin position="444"/>
        <end position="460"/>
    </location>
</feature>
<evidence type="ECO:0000256" key="2">
    <source>
        <dbReference type="ARBA" id="ARBA00022448"/>
    </source>
</evidence>
<evidence type="ECO:0000313" key="8">
    <source>
        <dbReference type="Proteomes" id="UP000058074"/>
    </source>
</evidence>
<keyword evidence="2" id="KW-0813">Transport</keyword>
<keyword evidence="5 6" id="KW-0472">Membrane</keyword>
<keyword evidence="4 6" id="KW-1133">Transmembrane helix</keyword>
<reference evidence="7 8" key="1">
    <citation type="journal article" date="2015" name="Genome Announc.">
        <title>Complete Genome Sequence of Polypropylene Glycol- and Polyethylene Glycol-Degrading Sphingopyxis macrogoltabida Strain EY-1.</title>
        <authorList>
            <person name="Ohtsubo Y."/>
            <person name="Nagata Y."/>
            <person name="Numata M."/>
            <person name="Tsuchikane K."/>
            <person name="Hosoyama A."/>
            <person name="Yamazoe A."/>
            <person name="Tsuda M."/>
            <person name="Fujita N."/>
            <person name="Kawai F."/>
        </authorList>
    </citation>
    <scope>NUCLEOTIDE SEQUENCE [LARGE SCALE GENOMIC DNA]</scope>
    <source>
        <strain evidence="7 8">EY-1</strain>
    </source>
</reference>
<feature type="transmembrane region" description="Helical" evidence="6">
    <location>
        <begin position="84"/>
        <end position="103"/>
    </location>
</feature>
<proteinExistence type="predicted"/>
<evidence type="ECO:0000256" key="5">
    <source>
        <dbReference type="ARBA" id="ARBA00023136"/>
    </source>
</evidence>
<gene>
    <name evidence="7" type="ORF">AN936_21725</name>
</gene>
<feature type="transmembrane region" description="Helical" evidence="6">
    <location>
        <begin position="332"/>
        <end position="355"/>
    </location>
</feature>
<keyword evidence="3 6" id="KW-0812">Transmembrane</keyword>
<organism evidence="7 8">
    <name type="scientific">Sphingopyxis macrogoltabida</name>
    <name type="common">Sphingomonas macrogoltabidus</name>
    <dbReference type="NCBI Taxonomy" id="33050"/>
    <lineage>
        <taxon>Bacteria</taxon>
        <taxon>Pseudomonadati</taxon>
        <taxon>Pseudomonadota</taxon>
        <taxon>Alphaproteobacteria</taxon>
        <taxon>Sphingomonadales</taxon>
        <taxon>Sphingomonadaceae</taxon>
        <taxon>Sphingopyxis</taxon>
    </lineage>
</organism>
<dbReference type="Gene3D" id="1.20.1740.10">
    <property type="entry name" value="Amino acid/polyamine transporter I"/>
    <property type="match status" value="1"/>
</dbReference>
<dbReference type="Proteomes" id="UP000058074">
    <property type="component" value="Chromosome"/>
</dbReference>
<feature type="transmembrane region" description="Helical" evidence="6">
    <location>
        <begin position="139"/>
        <end position="158"/>
    </location>
</feature>
<feature type="transmembrane region" description="Helical" evidence="6">
    <location>
        <begin position="115"/>
        <end position="132"/>
    </location>
</feature>
<sequence length="499" mass="52238">MRQFPIATFAPPGREVSRKPQEKMNMAGGWLGPRKPIGGAHDAAHGLRKTLSWPHLVALGVGAIVGTGIYTLTGVGADRAGPAVIVAFAIAGAVCAFAALAYAEMATLIPTAGGAYAYTYSVLGETLAWIVGWSLILEYSLACSTVAVGWSAYLVGWIQSLGVDLPAQLLAGPHAGGIINLPAVLVALAIAGMLIAGTRESATFNIILVAIKLTALTAFVVLALPFFDADKMTPFMPYGFGSQVEGGTTRGVMAAAAIVFFAFYGFDAVATSAEEAKNPGRDLTIGILGSMAICTLIYMLVAISAIGSVSYIDLGKSSEPLAFVLRTLGHPGAAWAIGLAALIALPSVILVMMYGQSRIFFVMARDGLLPRFLSKISPRSGAPTTITLVTGVFVALVAGFFRLDEIAELANAGTLVAFIAVAVCMMVLRRRDPDLPRVFRCPKPYLVGTLAVLGCLYLLASLPTHTLTRFAMWNVIGVVFYLAYGRARSVAARNEAAAG</sequence>
<dbReference type="PANTHER" id="PTHR43243:SF4">
    <property type="entry name" value="CATIONIC AMINO ACID TRANSPORTER 4"/>
    <property type="match status" value="1"/>
</dbReference>
<feature type="transmembrane region" description="Helical" evidence="6">
    <location>
        <begin position="466"/>
        <end position="484"/>
    </location>
</feature>
<dbReference type="AlphaFoldDB" id="A0A0N9UGK6"/>
<dbReference type="PANTHER" id="PTHR43243">
    <property type="entry name" value="INNER MEMBRANE TRANSPORTER YGJI-RELATED"/>
    <property type="match status" value="1"/>
</dbReference>
<dbReference type="InterPro" id="IPR002293">
    <property type="entry name" value="AA/rel_permease1"/>
</dbReference>
<feature type="transmembrane region" description="Helical" evidence="6">
    <location>
        <begin position="409"/>
        <end position="428"/>
    </location>
</feature>
<dbReference type="PATRIC" id="fig|33050.5.peg.4499"/>
<dbReference type="Pfam" id="PF13520">
    <property type="entry name" value="AA_permease_2"/>
    <property type="match status" value="1"/>
</dbReference>
<evidence type="ECO:0000256" key="6">
    <source>
        <dbReference type="SAM" id="Phobius"/>
    </source>
</evidence>
<dbReference type="PIRSF" id="PIRSF006060">
    <property type="entry name" value="AA_transporter"/>
    <property type="match status" value="1"/>
</dbReference>
<feature type="transmembrane region" description="Helical" evidence="6">
    <location>
        <begin position="204"/>
        <end position="227"/>
    </location>
</feature>
<feature type="transmembrane region" description="Helical" evidence="6">
    <location>
        <begin position="287"/>
        <end position="312"/>
    </location>
</feature>
<name>A0A0N9UGK6_SPHMC</name>
<feature type="transmembrane region" description="Helical" evidence="6">
    <location>
        <begin position="53"/>
        <end position="72"/>
    </location>
</feature>
<feature type="transmembrane region" description="Helical" evidence="6">
    <location>
        <begin position="178"/>
        <end position="197"/>
    </location>
</feature>
<evidence type="ECO:0000313" key="7">
    <source>
        <dbReference type="EMBL" id="ALH82878.1"/>
    </source>
</evidence>
<dbReference type="GO" id="GO:0015171">
    <property type="term" value="F:amino acid transmembrane transporter activity"/>
    <property type="evidence" value="ECO:0007669"/>
    <property type="project" value="TreeGrafter"/>
</dbReference>
<evidence type="ECO:0000256" key="1">
    <source>
        <dbReference type="ARBA" id="ARBA00004141"/>
    </source>
</evidence>
<comment type="subcellular location">
    <subcellularLocation>
        <location evidence="1">Membrane</location>
        <topology evidence="1">Multi-pass membrane protein</topology>
    </subcellularLocation>
</comment>
<feature type="transmembrane region" description="Helical" evidence="6">
    <location>
        <begin position="381"/>
        <end position="403"/>
    </location>
</feature>
<dbReference type="EMBL" id="CP012700">
    <property type="protein sequence ID" value="ALH82878.1"/>
    <property type="molecule type" value="Genomic_DNA"/>
</dbReference>
<protein>
    <submittedName>
        <fullName evidence="7">Amino acid permease</fullName>
    </submittedName>
</protein>